<dbReference type="eggNOG" id="COG2860">
    <property type="taxonomic scope" value="Bacteria"/>
</dbReference>
<protein>
    <recommendedName>
        <fullName evidence="8">Glycine transporter domain-containing protein</fullName>
    </recommendedName>
</protein>
<keyword evidence="3" id="KW-1003">Cell membrane</keyword>
<dbReference type="HOGENOM" id="CLU_064906_1_1_11"/>
<evidence type="ECO:0000256" key="5">
    <source>
        <dbReference type="ARBA" id="ARBA00022989"/>
    </source>
</evidence>
<feature type="domain" description="Glycine transporter" evidence="8">
    <location>
        <begin position="111"/>
        <end position="185"/>
    </location>
</feature>
<evidence type="ECO:0000256" key="3">
    <source>
        <dbReference type="ARBA" id="ARBA00022475"/>
    </source>
</evidence>
<keyword evidence="10" id="KW-1185">Reference proteome</keyword>
<gene>
    <name evidence="9" type="ORF">HMPREF0291_10333</name>
</gene>
<evidence type="ECO:0000313" key="9">
    <source>
        <dbReference type="EMBL" id="EFK55075.1"/>
    </source>
</evidence>
<keyword evidence="6 7" id="KW-0472">Membrane</keyword>
<sequence length="285" mass="30791">MEPAGYKPGVARIAGVNDFGPLYFILEYTGVLLAAIIGGQVAKRMNFDVVGFGFIALISSLAGGMLRDCLLNNGPVAALQTPWYLIIAVLGGAIAFFLHVEGRLWDRVRFYMDVVTVGVWSVVGASKALVNDLPWISVLLLAVITATGGSLVRDVVLRNIPSLFTSQKMLVFPALLAAGLTLAFSHFQVTPWKGMLIASIAASVLSMAVYWVSTRRAPRTRYTERSLEKRLAAELNMSEDDPVVDIAGAIEKAPDEDVINIVRIYLRDQVLERAGSSPAAAEPRG</sequence>
<evidence type="ECO:0000313" key="10">
    <source>
        <dbReference type="Proteomes" id="UP000004208"/>
    </source>
</evidence>
<dbReference type="OrthoDB" id="9791874at2"/>
<dbReference type="InterPro" id="IPR005115">
    <property type="entry name" value="Gly_transporter"/>
</dbReference>
<comment type="caution">
    <text evidence="9">The sequence shown here is derived from an EMBL/GenBank/DDBJ whole genome shotgun (WGS) entry which is preliminary data.</text>
</comment>
<name>D7WB44_9CORY</name>
<evidence type="ECO:0000256" key="1">
    <source>
        <dbReference type="ARBA" id="ARBA00004651"/>
    </source>
</evidence>
<dbReference type="EMBL" id="ACLJ02000001">
    <property type="protein sequence ID" value="EFK55075.1"/>
    <property type="molecule type" value="Genomic_DNA"/>
</dbReference>
<proteinExistence type="inferred from homology"/>
<feature type="transmembrane region" description="Helical" evidence="7">
    <location>
        <begin position="110"/>
        <end position="129"/>
    </location>
</feature>
<comment type="subcellular location">
    <subcellularLocation>
        <location evidence="1">Cell membrane</location>
        <topology evidence="1">Multi-pass membrane protein</topology>
    </subcellularLocation>
</comment>
<feature type="transmembrane region" description="Helical" evidence="7">
    <location>
        <begin position="169"/>
        <end position="189"/>
    </location>
</feature>
<keyword evidence="5 7" id="KW-1133">Transmembrane helix</keyword>
<feature type="transmembrane region" description="Helical" evidence="7">
    <location>
        <begin position="81"/>
        <end position="98"/>
    </location>
</feature>
<keyword evidence="4 7" id="KW-0812">Transmembrane</keyword>
<comment type="similarity">
    <text evidence="2">Belongs to the UPF0126 family.</text>
</comment>
<dbReference type="STRING" id="585529.HMPREF0291_10333"/>
<feature type="transmembrane region" description="Helical" evidence="7">
    <location>
        <begin position="135"/>
        <end position="157"/>
    </location>
</feature>
<accession>D7WB44</accession>
<feature type="transmembrane region" description="Helical" evidence="7">
    <location>
        <begin position="195"/>
        <end position="212"/>
    </location>
</feature>
<evidence type="ECO:0000256" key="6">
    <source>
        <dbReference type="ARBA" id="ARBA00023136"/>
    </source>
</evidence>
<evidence type="ECO:0000256" key="2">
    <source>
        <dbReference type="ARBA" id="ARBA00008193"/>
    </source>
</evidence>
<feature type="domain" description="Glycine transporter" evidence="8">
    <location>
        <begin position="25"/>
        <end position="99"/>
    </location>
</feature>
<dbReference type="Pfam" id="PF03458">
    <property type="entry name" value="Gly_transporter"/>
    <property type="match status" value="2"/>
</dbReference>
<dbReference type="PANTHER" id="PTHR30506:SF3">
    <property type="entry name" value="UPF0126 INNER MEMBRANE PROTEIN YADS-RELATED"/>
    <property type="match status" value="1"/>
</dbReference>
<organism evidence="9 10">
    <name type="scientific">Corynebacterium genitalium ATCC 33030</name>
    <dbReference type="NCBI Taxonomy" id="585529"/>
    <lineage>
        <taxon>Bacteria</taxon>
        <taxon>Bacillati</taxon>
        <taxon>Actinomycetota</taxon>
        <taxon>Actinomycetes</taxon>
        <taxon>Mycobacteriales</taxon>
        <taxon>Corynebacteriaceae</taxon>
        <taxon>Corynebacterium</taxon>
    </lineage>
</organism>
<feature type="transmembrane region" description="Helical" evidence="7">
    <location>
        <begin position="20"/>
        <end position="37"/>
    </location>
</feature>
<dbReference type="PANTHER" id="PTHR30506">
    <property type="entry name" value="INNER MEMBRANE PROTEIN"/>
    <property type="match status" value="1"/>
</dbReference>
<evidence type="ECO:0000259" key="8">
    <source>
        <dbReference type="Pfam" id="PF03458"/>
    </source>
</evidence>
<evidence type="ECO:0000256" key="7">
    <source>
        <dbReference type="SAM" id="Phobius"/>
    </source>
</evidence>
<feature type="transmembrane region" description="Helical" evidence="7">
    <location>
        <begin position="49"/>
        <end position="66"/>
    </location>
</feature>
<reference evidence="9" key="1">
    <citation type="submission" date="2010-06" db="EMBL/GenBank/DDBJ databases">
        <authorList>
            <person name="Muzny D."/>
            <person name="Qin X."/>
            <person name="Buhay C."/>
            <person name="Dugan-Rocha S."/>
            <person name="Ding Y."/>
            <person name="Chen G."/>
            <person name="Hawes A."/>
            <person name="Holder M."/>
            <person name="Jhangiani S."/>
            <person name="Johnson A."/>
            <person name="Khan Z."/>
            <person name="Li Z."/>
            <person name="Liu W."/>
            <person name="Liu X."/>
            <person name="Perez L."/>
            <person name="Shen H."/>
            <person name="Wang Q."/>
            <person name="Watt J."/>
            <person name="Xi L."/>
            <person name="Xin Y."/>
            <person name="Zhou J."/>
            <person name="Deng J."/>
            <person name="Jiang H."/>
            <person name="Liu Y."/>
            <person name="Qu J."/>
            <person name="Song X.-Z."/>
            <person name="Zhang L."/>
            <person name="Villasana D."/>
            <person name="Johnson A."/>
            <person name="Liu J."/>
            <person name="Liyanage D."/>
            <person name="Lorensuhewa L."/>
            <person name="Robinson T."/>
            <person name="Song A."/>
            <person name="Song B.-B."/>
            <person name="Dinh H."/>
            <person name="Thornton R."/>
            <person name="Coyle M."/>
            <person name="Francisco L."/>
            <person name="Jackson L."/>
            <person name="Javaid M."/>
            <person name="Korchina V."/>
            <person name="Kovar C."/>
            <person name="Mata R."/>
            <person name="Mathew T."/>
            <person name="Ngo R."/>
            <person name="Nguyen L."/>
            <person name="Nguyen N."/>
            <person name="Okwuonu G."/>
            <person name="Ongeri F."/>
            <person name="Pham C."/>
            <person name="Simmons D."/>
            <person name="Wilczek-Boney K."/>
            <person name="Hale W."/>
            <person name="Jakkamsetti A."/>
            <person name="Pham P."/>
            <person name="Ruth R."/>
            <person name="San Lucas F."/>
            <person name="Warren J."/>
            <person name="Zhang J."/>
            <person name="Zhao Z."/>
            <person name="Zhou C."/>
            <person name="Zhu D."/>
            <person name="Lee S."/>
            <person name="Bess C."/>
            <person name="Blankenburg K."/>
            <person name="Forbes L."/>
            <person name="Fu Q."/>
            <person name="Gubbala S."/>
            <person name="Hirani K."/>
            <person name="Jayaseelan J.C."/>
            <person name="Lara F."/>
            <person name="Munidasa M."/>
            <person name="Palculict T."/>
            <person name="Patil S."/>
            <person name="Pu L.-L."/>
            <person name="Saada N."/>
            <person name="Tang L."/>
            <person name="Weissenberger G."/>
            <person name="Zhu Y."/>
            <person name="Hemphill L."/>
            <person name="Shang Y."/>
            <person name="Youmans B."/>
            <person name="Ayvaz T."/>
            <person name="Ross M."/>
            <person name="Santibanez J."/>
            <person name="Aqrawi P."/>
            <person name="Gross S."/>
            <person name="Joshi V."/>
            <person name="Fowler G."/>
            <person name="Nazareth L."/>
            <person name="Reid J."/>
            <person name="Worley K."/>
            <person name="Petrosino J."/>
            <person name="Highlander S."/>
            <person name="Gibbs R."/>
        </authorList>
    </citation>
    <scope>NUCLEOTIDE SEQUENCE [LARGE SCALE GENOMIC DNA]</scope>
    <source>
        <strain evidence="9">ATCC 33030</strain>
    </source>
</reference>
<dbReference type="AlphaFoldDB" id="D7WB44"/>
<dbReference type="Proteomes" id="UP000004208">
    <property type="component" value="Unassembled WGS sequence"/>
</dbReference>
<dbReference type="GO" id="GO:0005886">
    <property type="term" value="C:plasma membrane"/>
    <property type="evidence" value="ECO:0007669"/>
    <property type="project" value="UniProtKB-SubCell"/>
</dbReference>
<evidence type="ECO:0000256" key="4">
    <source>
        <dbReference type="ARBA" id="ARBA00022692"/>
    </source>
</evidence>